<reference evidence="2 3" key="1">
    <citation type="submission" date="2017-10" db="EMBL/GenBank/DDBJ databases">
        <title>Bacillus sp. nov., a halophilic bacterium isolated from a Yangshapao Lake.</title>
        <authorList>
            <person name="Wang H."/>
        </authorList>
    </citation>
    <scope>NUCLEOTIDE SEQUENCE [LARGE SCALE GENOMIC DNA]</scope>
    <source>
        <strain evidence="2 3">YSP-3</strain>
    </source>
</reference>
<dbReference type="InterPro" id="IPR029068">
    <property type="entry name" value="Glyas_Bleomycin-R_OHBP_Dase"/>
</dbReference>
<evidence type="ECO:0000313" key="2">
    <source>
        <dbReference type="EMBL" id="PYZ96783.1"/>
    </source>
</evidence>
<gene>
    <name evidence="2" type="ORF">CR205_13945</name>
</gene>
<organism evidence="2 3">
    <name type="scientific">Alteribacter lacisalsi</name>
    <dbReference type="NCBI Taxonomy" id="2045244"/>
    <lineage>
        <taxon>Bacteria</taxon>
        <taxon>Bacillati</taxon>
        <taxon>Bacillota</taxon>
        <taxon>Bacilli</taxon>
        <taxon>Bacillales</taxon>
        <taxon>Bacillaceae</taxon>
        <taxon>Alteribacter</taxon>
    </lineage>
</organism>
<dbReference type="Pfam" id="PF00903">
    <property type="entry name" value="Glyoxalase"/>
    <property type="match status" value="2"/>
</dbReference>
<comment type="caution">
    <text evidence="2">The sequence shown here is derived from an EMBL/GenBank/DDBJ whole genome shotgun (WGS) entry which is preliminary data.</text>
</comment>
<evidence type="ECO:0000313" key="3">
    <source>
        <dbReference type="Proteomes" id="UP000248066"/>
    </source>
</evidence>
<dbReference type="AlphaFoldDB" id="A0A2W0H4M1"/>
<dbReference type="SUPFAM" id="SSF54593">
    <property type="entry name" value="Glyoxalase/Bleomycin resistance protein/Dihydroxybiphenyl dioxygenase"/>
    <property type="match status" value="1"/>
</dbReference>
<dbReference type="PANTHER" id="PTHR36110:SF2">
    <property type="entry name" value="RING-CLEAVING DIOXYGENASE MHQE-RELATED"/>
    <property type="match status" value="1"/>
</dbReference>
<dbReference type="PROSITE" id="PS51819">
    <property type="entry name" value="VOC"/>
    <property type="match status" value="2"/>
</dbReference>
<accession>A0A2W0H4M1</accession>
<dbReference type="GO" id="GO:0051213">
    <property type="term" value="F:dioxygenase activity"/>
    <property type="evidence" value="ECO:0007669"/>
    <property type="project" value="UniProtKB-KW"/>
</dbReference>
<dbReference type="CDD" id="cd08347">
    <property type="entry name" value="PcpA_C_like"/>
    <property type="match status" value="1"/>
</dbReference>
<dbReference type="InterPro" id="IPR004360">
    <property type="entry name" value="Glyas_Fos-R_dOase_dom"/>
</dbReference>
<feature type="domain" description="VOC" evidence="1">
    <location>
        <begin position="152"/>
        <end position="269"/>
    </location>
</feature>
<proteinExistence type="predicted"/>
<keyword evidence="3" id="KW-1185">Reference proteome</keyword>
<sequence length="311" mass="34355">MKKLIQGIHHITAIVGHPQENIDFYADVLGLRLVKKTVNFDDPGTYHLYFGTREGAPGTIMTTFPWNDAAPGKTGTGMVGVTPFAVPEGALTFWKKRLESKNVQVHETERFGEKSLAFADPHGLKLEITERSGGEASDWAYDTITSSEAVKGFAGAVLYTADPDATGEVLTSVMGLEKIGEDGSFVRFKAEAPLGNVIDLDTSITEAGGYGVGTVHHIAWRAADDDDQLEWHRHVEKAGFRPTEVMDRQYFKAIYFREKGGVLFEIATDPPGFLWDEDESELGTHLKLPPWLEPAREKIENIVLPITIPEK</sequence>
<name>A0A2W0H4M1_9BACI</name>
<dbReference type="OrthoDB" id="9785698at2"/>
<feature type="domain" description="VOC" evidence="1">
    <location>
        <begin position="7"/>
        <end position="131"/>
    </location>
</feature>
<dbReference type="Proteomes" id="UP000248066">
    <property type="component" value="Unassembled WGS sequence"/>
</dbReference>
<dbReference type="Gene3D" id="3.10.180.10">
    <property type="entry name" value="2,3-Dihydroxybiphenyl 1,2-Dioxygenase, domain 1"/>
    <property type="match status" value="2"/>
</dbReference>
<dbReference type="EMBL" id="PDOF01000002">
    <property type="protein sequence ID" value="PYZ96783.1"/>
    <property type="molecule type" value="Genomic_DNA"/>
</dbReference>
<dbReference type="RefSeq" id="WP_110520721.1">
    <property type="nucleotide sequence ID" value="NZ_PDOF01000002.1"/>
</dbReference>
<keyword evidence="2" id="KW-0560">Oxidoreductase</keyword>
<dbReference type="PANTHER" id="PTHR36110">
    <property type="entry name" value="RING-CLEAVING DIOXYGENASE MHQE-RELATED"/>
    <property type="match status" value="1"/>
</dbReference>
<evidence type="ECO:0000259" key="1">
    <source>
        <dbReference type="PROSITE" id="PS51819"/>
    </source>
</evidence>
<keyword evidence="2" id="KW-0223">Dioxygenase</keyword>
<dbReference type="InterPro" id="IPR052537">
    <property type="entry name" value="Extradiol_RC_dioxygenase"/>
</dbReference>
<protein>
    <submittedName>
        <fullName evidence="2">Ring-cleaving dioxygenase</fullName>
    </submittedName>
</protein>
<dbReference type="CDD" id="cd08346">
    <property type="entry name" value="PcpA_N_like"/>
    <property type="match status" value="1"/>
</dbReference>
<dbReference type="InterPro" id="IPR037523">
    <property type="entry name" value="VOC_core"/>
</dbReference>